<comment type="caution">
    <text evidence="2">The sequence shown here is derived from an EMBL/GenBank/DDBJ whole genome shotgun (WGS) entry which is preliminary data.</text>
</comment>
<dbReference type="InterPro" id="IPR011051">
    <property type="entry name" value="RmlC_Cupin_sf"/>
</dbReference>
<proteinExistence type="predicted"/>
<dbReference type="InterPro" id="IPR012807">
    <property type="entry name" value="Anti-sigma_ChrR"/>
</dbReference>
<dbReference type="Pfam" id="PF12973">
    <property type="entry name" value="Cupin_7"/>
    <property type="match status" value="1"/>
</dbReference>
<name>A0ABM9A038_9VIBR</name>
<protein>
    <submittedName>
        <fullName evidence="2">Anti-sigma-E factor ChrR</fullName>
    </submittedName>
</protein>
<dbReference type="NCBIfam" id="TIGR02451">
    <property type="entry name" value="anti_sig_ChrR"/>
    <property type="match status" value="1"/>
</dbReference>
<dbReference type="InterPro" id="IPR014710">
    <property type="entry name" value="RmlC-like_jellyroll"/>
</dbReference>
<dbReference type="CDD" id="cd20301">
    <property type="entry name" value="cupin_ChrR"/>
    <property type="match status" value="1"/>
</dbReference>
<dbReference type="SUPFAM" id="SSF51182">
    <property type="entry name" value="RmlC-like cupins"/>
    <property type="match status" value="1"/>
</dbReference>
<dbReference type="InterPro" id="IPR025979">
    <property type="entry name" value="ChrR-like_cupin_dom"/>
</dbReference>
<keyword evidence="3" id="KW-1185">Reference proteome</keyword>
<gene>
    <name evidence="2" type="primary">chrR</name>
    <name evidence="2" type="ORF">VMF7928_00634</name>
</gene>
<evidence type="ECO:0000313" key="3">
    <source>
        <dbReference type="Proteomes" id="UP000838748"/>
    </source>
</evidence>
<organism evidence="2 3">
    <name type="scientific">Vibrio marisflavi CECT 7928</name>
    <dbReference type="NCBI Taxonomy" id="634439"/>
    <lineage>
        <taxon>Bacteria</taxon>
        <taxon>Pseudomonadati</taxon>
        <taxon>Pseudomonadota</taxon>
        <taxon>Gammaproteobacteria</taxon>
        <taxon>Vibrionales</taxon>
        <taxon>Vibrionaceae</taxon>
        <taxon>Vibrio</taxon>
    </lineage>
</organism>
<evidence type="ECO:0000313" key="2">
    <source>
        <dbReference type="EMBL" id="CAH0536696.1"/>
    </source>
</evidence>
<dbReference type="Gene3D" id="2.60.120.10">
    <property type="entry name" value="Jelly Rolls"/>
    <property type="match status" value="1"/>
</dbReference>
<dbReference type="EMBL" id="CAKLDM010000001">
    <property type="protein sequence ID" value="CAH0536696.1"/>
    <property type="molecule type" value="Genomic_DNA"/>
</dbReference>
<dbReference type="Proteomes" id="UP000838748">
    <property type="component" value="Unassembled WGS sequence"/>
</dbReference>
<reference evidence="2" key="1">
    <citation type="submission" date="2021-11" db="EMBL/GenBank/DDBJ databases">
        <authorList>
            <person name="Rodrigo-Torres L."/>
            <person name="Arahal R. D."/>
            <person name="Lucena T."/>
        </authorList>
    </citation>
    <scope>NUCLEOTIDE SEQUENCE</scope>
    <source>
        <strain evidence="2">CECT 7928</strain>
    </source>
</reference>
<sequence>MIKHHPSHAVLKEFVSGNLPTSLSLIVASHVEMCPECQIIVSKLTEEVALAAFDLTEDHAIFDEAAYELDDLEDIDTDLVNEITNQPVEQTNTSQVMPLEIELSGNTIVLPRALSSIGVNEWKGLGKISRARLNLDDECRRTSLLCIEKGGSIPAHTHRGFEVTLLLQGTIEDELGSYCAGDFIWLNESHNHTPVTKEGCVCLTVCDDALHFTQGVSKVFNLLGKLIY</sequence>
<feature type="domain" description="ChrR-like cupin" evidence="1">
    <location>
        <begin position="136"/>
        <end position="204"/>
    </location>
</feature>
<evidence type="ECO:0000259" key="1">
    <source>
        <dbReference type="Pfam" id="PF12973"/>
    </source>
</evidence>
<dbReference type="RefSeq" id="WP_237360031.1">
    <property type="nucleotide sequence ID" value="NZ_CAKLDM010000001.1"/>
</dbReference>
<dbReference type="Gene3D" id="1.10.10.1320">
    <property type="entry name" value="Anti-sigma factor, zinc-finger domain"/>
    <property type="match status" value="1"/>
</dbReference>
<accession>A0ABM9A038</accession>
<dbReference type="InterPro" id="IPR041916">
    <property type="entry name" value="Anti_sigma_zinc_sf"/>
</dbReference>